<keyword evidence="1" id="KW-0472">Membrane</keyword>
<evidence type="ECO:0000313" key="3">
    <source>
        <dbReference type="Proteomes" id="UP000031449"/>
    </source>
</evidence>
<geneLocation type="plasmid" evidence="3"/>
<feature type="transmembrane region" description="Helical" evidence="1">
    <location>
        <begin position="55"/>
        <end position="78"/>
    </location>
</feature>
<reference evidence="2 3" key="1">
    <citation type="submission" date="2014-08" db="EMBL/GenBank/DDBJ databases">
        <title>Complete genome of a marine bacteria Jeotgalibacillus malaysiensis.</title>
        <authorList>
            <person name="Yaakop A.S."/>
            <person name="Chan K.-G."/>
            <person name="Goh K.M."/>
        </authorList>
    </citation>
    <scope>NUCLEOTIDE SEQUENCE [LARGE SCALE GENOMIC DNA]</scope>
    <source>
        <strain evidence="2 3">D5</strain>
        <plasmid evidence="3">Plasmid</plasmid>
    </source>
</reference>
<protein>
    <submittedName>
        <fullName evidence="2">Uncharacterized protein</fullName>
    </submittedName>
</protein>
<accession>A0A0B5AT75</accession>
<keyword evidence="2" id="KW-0614">Plasmid</keyword>
<keyword evidence="1" id="KW-0812">Transmembrane</keyword>
<evidence type="ECO:0000313" key="2">
    <source>
        <dbReference type="EMBL" id="AJD93405.1"/>
    </source>
</evidence>
<organism evidence="2 3">
    <name type="scientific">Jeotgalibacillus malaysiensis</name>
    <dbReference type="NCBI Taxonomy" id="1508404"/>
    <lineage>
        <taxon>Bacteria</taxon>
        <taxon>Bacillati</taxon>
        <taxon>Bacillota</taxon>
        <taxon>Bacilli</taxon>
        <taxon>Bacillales</taxon>
        <taxon>Caryophanaceae</taxon>
        <taxon>Jeotgalibacillus</taxon>
    </lineage>
</organism>
<dbReference type="AlphaFoldDB" id="A0A0B5AT75"/>
<keyword evidence="3" id="KW-1185">Reference proteome</keyword>
<gene>
    <name evidence="2" type="ORF">JMA_40870</name>
</gene>
<dbReference type="HOGENOM" id="CLU_1114651_0_0_9"/>
<evidence type="ECO:0000256" key="1">
    <source>
        <dbReference type="SAM" id="Phobius"/>
    </source>
</evidence>
<proteinExistence type="predicted"/>
<name>A0A0B5AT75_9BACL</name>
<dbReference type="EMBL" id="CP009417">
    <property type="protein sequence ID" value="AJD93405.1"/>
    <property type="molecule type" value="Genomic_DNA"/>
</dbReference>
<dbReference type="Proteomes" id="UP000031449">
    <property type="component" value="Plasmid unnamed"/>
</dbReference>
<sequence>MTQYWRKREKELTKPWKQSEFSPVDTLVKAHAKRQTQGNELLLVLFILNMLAQPFVALFTLGLAPFTLWVVTLLYLGLRMQKRRKRLIEKGLHQANIVHHEGLQRSLQEFSEFRPYISLPYSFLYHYTRLQTIPNQLNEVIRSSKDSKSAKEETEILAEEERWLISELILAFTGRARYYNEELSSESLDAMNTMLRHAQNSELPVSVRKRSMELAKKLQSKAEFSSIEEAKKLDALLDIETVERYYIKD</sequence>
<keyword evidence="1" id="KW-1133">Transmembrane helix</keyword>
<dbReference type="KEGG" id="jeo:JMA_40870"/>
<dbReference type="BioCyc" id="JESP1508404:G14D9-13371-MONOMER"/>